<evidence type="ECO:0000256" key="8">
    <source>
        <dbReference type="ARBA" id="ARBA00029741"/>
    </source>
</evidence>
<comment type="caution">
    <text evidence="14">The sequence shown here is derived from an EMBL/GenBank/DDBJ whole genome shotgun (WGS) entry which is preliminary data.</text>
</comment>
<evidence type="ECO:0000256" key="11">
    <source>
        <dbReference type="PIRSR" id="PIRSR001480-2"/>
    </source>
</evidence>
<dbReference type="InterPro" id="IPR046457">
    <property type="entry name" value="PMI_typeI_cat"/>
</dbReference>
<comment type="similarity">
    <text evidence="3">Belongs to the mannose-6-phosphate isomerase type 1 family.</text>
</comment>
<keyword evidence="15" id="KW-1185">Reference proteome</keyword>
<protein>
    <recommendedName>
        <fullName evidence="4">mannose-6-phosphate isomerase</fullName>
        <ecNumber evidence="4">5.3.1.8</ecNumber>
    </recommendedName>
    <alternativeName>
        <fullName evidence="8">Phosphohexomutase</fullName>
    </alternativeName>
    <alternativeName>
        <fullName evidence="9">Phosphomannose isomerase</fullName>
    </alternativeName>
</protein>
<feature type="binding site" evidence="11">
    <location>
        <position position="114"/>
    </location>
    <ligand>
        <name>Zn(2+)</name>
        <dbReference type="ChEBI" id="CHEBI:29105"/>
    </ligand>
</feature>
<keyword evidence="5 11" id="KW-0479">Metal-binding</keyword>
<dbReference type="PANTHER" id="PTHR10309">
    <property type="entry name" value="MANNOSE-6-PHOSPHATE ISOMERASE"/>
    <property type="match status" value="1"/>
</dbReference>
<dbReference type="InterPro" id="IPR018050">
    <property type="entry name" value="Pmannose_isomerase-type1_CS"/>
</dbReference>
<evidence type="ECO:0000256" key="6">
    <source>
        <dbReference type="ARBA" id="ARBA00022833"/>
    </source>
</evidence>
<dbReference type="EC" id="5.3.1.8" evidence="4"/>
<feature type="domain" description="Phosphomannose isomerase type I catalytic" evidence="12">
    <location>
        <begin position="14"/>
        <end position="157"/>
    </location>
</feature>
<accession>A0AAW1JXY7</accession>
<dbReference type="PANTHER" id="PTHR10309:SF0">
    <property type="entry name" value="MANNOSE-6-PHOSPHATE ISOMERASE"/>
    <property type="match status" value="1"/>
</dbReference>
<dbReference type="Pfam" id="PF20511">
    <property type="entry name" value="PMI_typeI_cat"/>
    <property type="match status" value="1"/>
</dbReference>
<dbReference type="PROSITE" id="PS00965">
    <property type="entry name" value="PMI_I_1"/>
    <property type="match status" value="1"/>
</dbReference>
<keyword evidence="7 14" id="KW-0413">Isomerase</keyword>
<organism evidence="14 15">
    <name type="scientific">Popillia japonica</name>
    <name type="common">Japanese beetle</name>
    <dbReference type="NCBI Taxonomy" id="7064"/>
    <lineage>
        <taxon>Eukaryota</taxon>
        <taxon>Metazoa</taxon>
        <taxon>Ecdysozoa</taxon>
        <taxon>Arthropoda</taxon>
        <taxon>Hexapoda</taxon>
        <taxon>Insecta</taxon>
        <taxon>Pterygota</taxon>
        <taxon>Neoptera</taxon>
        <taxon>Endopterygota</taxon>
        <taxon>Coleoptera</taxon>
        <taxon>Polyphaga</taxon>
        <taxon>Scarabaeiformia</taxon>
        <taxon>Scarabaeidae</taxon>
        <taxon>Rutelinae</taxon>
        <taxon>Popillia</taxon>
    </lineage>
</organism>
<comment type="catalytic activity">
    <reaction evidence="1">
        <text>D-mannose 6-phosphate = D-fructose 6-phosphate</text>
        <dbReference type="Rhea" id="RHEA:12356"/>
        <dbReference type="ChEBI" id="CHEBI:58735"/>
        <dbReference type="ChEBI" id="CHEBI:61527"/>
        <dbReference type="EC" id="5.3.1.8"/>
    </reaction>
</comment>
<dbReference type="Gene3D" id="1.10.441.10">
    <property type="entry name" value="Phosphomannose Isomerase, domain 2"/>
    <property type="match status" value="1"/>
</dbReference>
<feature type="binding site" evidence="11">
    <location>
        <position position="272"/>
    </location>
    <ligand>
        <name>Zn(2+)</name>
        <dbReference type="ChEBI" id="CHEBI:29105"/>
    </ligand>
</feature>
<feature type="domain" description="Phosphomannose isomerase type I helical insertion" evidence="13">
    <location>
        <begin position="185"/>
        <end position="253"/>
    </location>
</feature>
<dbReference type="Gene3D" id="2.60.120.10">
    <property type="entry name" value="Jelly Rolls"/>
    <property type="match status" value="2"/>
</dbReference>
<dbReference type="AlphaFoldDB" id="A0AAW1JXY7"/>
<comment type="cofactor">
    <cofactor evidence="11">
        <name>Zn(2+)</name>
        <dbReference type="ChEBI" id="CHEBI:29105"/>
    </cofactor>
    <text evidence="11">Binds 1 zinc ion per subunit.</text>
</comment>
<evidence type="ECO:0000259" key="13">
    <source>
        <dbReference type="Pfam" id="PF20512"/>
    </source>
</evidence>
<keyword evidence="6 11" id="KW-0862">Zinc</keyword>
<dbReference type="InterPro" id="IPR016305">
    <property type="entry name" value="Mannose-6-P_Isomerase"/>
</dbReference>
<evidence type="ECO:0000256" key="1">
    <source>
        <dbReference type="ARBA" id="ARBA00000757"/>
    </source>
</evidence>
<evidence type="ECO:0000256" key="3">
    <source>
        <dbReference type="ARBA" id="ARBA00010772"/>
    </source>
</evidence>
<evidence type="ECO:0000313" key="15">
    <source>
        <dbReference type="Proteomes" id="UP001458880"/>
    </source>
</evidence>
<dbReference type="EMBL" id="JASPKY010000294">
    <property type="protein sequence ID" value="KAK9710366.1"/>
    <property type="molecule type" value="Genomic_DNA"/>
</dbReference>
<evidence type="ECO:0000313" key="14">
    <source>
        <dbReference type="EMBL" id="KAK9710366.1"/>
    </source>
</evidence>
<evidence type="ECO:0000259" key="12">
    <source>
        <dbReference type="Pfam" id="PF20511"/>
    </source>
</evidence>
<evidence type="ECO:0000256" key="5">
    <source>
        <dbReference type="ARBA" id="ARBA00022723"/>
    </source>
</evidence>
<dbReference type="Proteomes" id="UP001458880">
    <property type="component" value="Unassembled WGS sequence"/>
</dbReference>
<dbReference type="InterPro" id="IPR001250">
    <property type="entry name" value="Man6P_Isoase-1"/>
</dbReference>
<dbReference type="GO" id="GO:0005975">
    <property type="term" value="P:carbohydrate metabolic process"/>
    <property type="evidence" value="ECO:0007669"/>
    <property type="project" value="InterPro"/>
</dbReference>
<dbReference type="GO" id="GO:0005829">
    <property type="term" value="C:cytosol"/>
    <property type="evidence" value="ECO:0007669"/>
    <property type="project" value="TreeGrafter"/>
</dbReference>
<feature type="binding site" evidence="11">
    <location>
        <position position="141"/>
    </location>
    <ligand>
        <name>Zn(2+)</name>
        <dbReference type="ChEBI" id="CHEBI:29105"/>
    </ligand>
</feature>
<dbReference type="InterPro" id="IPR046458">
    <property type="entry name" value="PMI_typeI_hel"/>
</dbReference>
<name>A0AAW1JXY7_POPJA</name>
<dbReference type="GO" id="GO:0008270">
    <property type="term" value="F:zinc ion binding"/>
    <property type="evidence" value="ECO:0007669"/>
    <property type="project" value="InterPro"/>
</dbReference>
<dbReference type="InterPro" id="IPR014710">
    <property type="entry name" value="RmlC-like_jellyroll"/>
</dbReference>
<dbReference type="NCBIfam" id="TIGR00218">
    <property type="entry name" value="manA"/>
    <property type="match status" value="1"/>
</dbReference>
<dbReference type="InterPro" id="IPR011051">
    <property type="entry name" value="RmlC_Cupin_sf"/>
</dbReference>
<dbReference type="GO" id="GO:0004476">
    <property type="term" value="F:mannose-6-phosphate isomerase activity"/>
    <property type="evidence" value="ECO:0007669"/>
    <property type="project" value="UniProtKB-EC"/>
</dbReference>
<sequence length="410" mass="46528">MTFRRLSHDIPKIMELVPSIQMYAWGKRGDTSKVATLFKNIKPEFVIESHKNYAELWMGTHVNGPSLVKNSNKSLLSVITGKPEYLGDNVRTKFGIDLPFLLKVLSIEQALSIQVHPSKIHAERLHIEQPEHYKDANHKPELAIALTPFEALCGFRPYTEISNFFQIIPELQELIGDKLCQEFVKQKSESILKECFCVLMKCSQDKIKKAFINIFQRFSTLNQEDRDKQLVNLFERLNKQYPDDIGCFVVYFLNFLQLKPLEAIYLGANLPHAYIFGDCIECMACSDNVVRAGLTSKFKDVSTLCEMLDYRGEPASAKFFKPIVENEYTVTFKPPVPDFAIAMIQVPNEIKELSLLPRDSGSILLIVSGTAVCDNMKLFAGVSIFIPAKHISKLQNVSNEFLAFQGMANV</sequence>
<dbReference type="CDD" id="cd07011">
    <property type="entry name" value="cupin_PMI_type_I_N"/>
    <property type="match status" value="1"/>
</dbReference>
<evidence type="ECO:0000256" key="10">
    <source>
        <dbReference type="PIRSR" id="PIRSR001480-1"/>
    </source>
</evidence>
<dbReference type="PIRSF" id="PIRSF001480">
    <property type="entry name" value="Mannose-6-phosphate_isomerase"/>
    <property type="match status" value="1"/>
</dbReference>
<gene>
    <name evidence="14" type="ORF">QE152_g26070</name>
</gene>
<dbReference type="FunFam" id="1.10.441.10:FF:000003">
    <property type="entry name" value="Mannose-6-phosphate isomerase"/>
    <property type="match status" value="1"/>
</dbReference>
<reference evidence="14 15" key="1">
    <citation type="journal article" date="2024" name="BMC Genomics">
        <title>De novo assembly and annotation of Popillia japonica's genome with initial clues to its potential as an invasive pest.</title>
        <authorList>
            <person name="Cucini C."/>
            <person name="Boschi S."/>
            <person name="Funari R."/>
            <person name="Cardaioli E."/>
            <person name="Iannotti N."/>
            <person name="Marturano G."/>
            <person name="Paoli F."/>
            <person name="Bruttini M."/>
            <person name="Carapelli A."/>
            <person name="Frati F."/>
            <person name="Nardi F."/>
        </authorList>
    </citation>
    <scope>NUCLEOTIDE SEQUENCE [LARGE SCALE GENOMIC DNA]</scope>
    <source>
        <strain evidence="14">DMR45628</strain>
    </source>
</reference>
<proteinExistence type="inferred from homology"/>
<evidence type="ECO:0000256" key="7">
    <source>
        <dbReference type="ARBA" id="ARBA00023235"/>
    </source>
</evidence>
<dbReference type="PRINTS" id="PR00714">
    <property type="entry name" value="MAN6PISMRASE"/>
</dbReference>
<feature type="active site" evidence="10">
    <location>
        <position position="291"/>
    </location>
</feature>
<dbReference type="SUPFAM" id="SSF51182">
    <property type="entry name" value="RmlC-like cupins"/>
    <property type="match status" value="1"/>
</dbReference>
<evidence type="ECO:0000256" key="4">
    <source>
        <dbReference type="ARBA" id="ARBA00011956"/>
    </source>
</evidence>
<evidence type="ECO:0000256" key="2">
    <source>
        <dbReference type="ARBA" id="ARBA00004666"/>
    </source>
</evidence>
<dbReference type="GO" id="GO:0009298">
    <property type="term" value="P:GDP-mannose biosynthetic process"/>
    <property type="evidence" value="ECO:0007669"/>
    <property type="project" value="InterPro"/>
</dbReference>
<feature type="binding site" evidence="11">
    <location>
        <position position="116"/>
    </location>
    <ligand>
        <name>Zn(2+)</name>
        <dbReference type="ChEBI" id="CHEBI:29105"/>
    </ligand>
</feature>
<comment type="pathway">
    <text evidence="2">Nucleotide-sugar biosynthesis; GDP-alpha-D-mannose biosynthesis; alpha-D-mannose 1-phosphate from D-fructose 6-phosphate: step 1/2.</text>
</comment>
<evidence type="ECO:0000256" key="9">
    <source>
        <dbReference type="ARBA" id="ARBA00030762"/>
    </source>
</evidence>
<dbReference type="Pfam" id="PF20512">
    <property type="entry name" value="PMI_typeI_hel"/>
    <property type="match status" value="1"/>
</dbReference>